<proteinExistence type="predicted"/>
<sequence>MTANISSFPYVLWNWYIEYLVRYEYSSWVGKTASTFRILAFVAIAPFILLTLLDVTSYVIARTLGVVDVTEVSTSDSDKLESMLKDSTPTILLNDESQQTLSEDDTGTENSSYQGHDAHNTLSKHSRDSAGVELPTAYFVTLTDDSMKLSGVGVLSPAASRPSSPTVDLRQKWPVLQQQQRGVGDVSWQNTLGSCGGDPYITPETDSSPEDVGSALRKRTRLDADGSRTTTAGS</sequence>
<dbReference type="InParanoid" id="A0A165THF1"/>
<dbReference type="OrthoDB" id="3363417at2759"/>
<evidence type="ECO:0000256" key="1">
    <source>
        <dbReference type="SAM" id="MobiDB-lite"/>
    </source>
</evidence>
<organism evidence="3 4">
    <name type="scientific">Neolentinus lepideus HHB14362 ss-1</name>
    <dbReference type="NCBI Taxonomy" id="1314782"/>
    <lineage>
        <taxon>Eukaryota</taxon>
        <taxon>Fungi</taxon>
        <taxon>Dikarya</taxon>
        <taxon>Basidiomycota</taxon>
        <taxon>Agaricomycotina</taxon>
        <taxon>Agaricomycetes</taxon>
        <taxon>Gloeophyllales</taxon>
        <taxon>Gloeophyllaceae</taxon>
        <taxon>Neolentinus</taxon>
    </lineage>
</organism>
<protein>
    <submittedName>
        <fullName evidence="3">Uncharacterized protein</fullName>
    </submittedName>
</protein>
<accession>A0A165THF1</accession>
<gene>
    <name evidence="3" type="ORF">NEOLEDRAFT_1062185</name>
</gene>
<evidence type="ECO:0000256" key="2">
    <source>
        <dbReference type="SAM" id="Phobius"/>
    </source>
</evidence>
<reference evidence="3 4" key="1">
    <citation type="journal article" date="2016" name="Mol. Biol. Evol.">
        <title>Comparative Genomics of Early-Diverging Mushroom-Forming Fungi Provides Insights into the Origins of Lignocellulose Decay Capabilities.</title>
        <authorList>
            <person name="Nagy L.G."/>
            <person name="Riley R."/>
            <person name="Tritt A."/>
            <person name="Adam C."/>
            <person name="Daum C."/>
            <person name="Floudas D."/>
            <person name="Sun H."/>
            <person name="Yadav J.S."/>
            <person name="Pangilinan J."/>
            <person name="Larsson K.H."/>
            <person name="Matsuura K."/>
            <person name="Barry K."/>
            <person name="Labutti K."/>
            <person name="Kuo R."/>
            <person name="Ohm R.A."/>
            <person name="Bhattacharya S.S."/>
            <person name="Shirouzu T."/>
            <person name="Yoshinaga Y."/>
            <person name="Martin F.M."/>
            <person name="Grigoriev I.V."/>
            <person name="Hibbett D.S."/>
        </authorList>
    </citation>
    <scope>NUCLEOTIDE SEQUENCE [LARGE SCALE GENOMIC DNA]</scope>
    <source>
        <strain evidence="3 4">HHB14362 ss-1</strain>
    </source>
</reference>
<feature type="transmembrane region" description="Helical" evidence="2">
    <location>
        <begin position="35"/>
        <end position="53"/>
    </location>
</feature>
<feature type="region of interest" description="Disordered" evidence="1">
    <location>
        <begin position="94"/>
        <end position="128"/>
    </location>
</feature>
<name>A0A165THF1_9AGAM</name>
<evidence type="ECO:0000313" key="4">
    <source>
        <dbReference type="Proteomes" id="UP000076761"/>
    </source>
</evidence>
<feature type="region of interest" description="Disordered" evidence="1">
    <location>
        <begin position="187"/>
        <end position="234"/>
    </location>
</feature>
<keyword evidence="2" id="KW-0812">Transmembrane</keyword>
<evidence type="ECO:0000313" key="3">
    <source>
        <dbReference type="EMBL" id="KZT26671.1"/>
    </source>
</evidence>
<keyword evidence="2" id="KW-1133">Transmembrane helix</keyword>
<keyword evidence="2" id="KW-0472">Membrane</keyword>
<dbReference type="Proteomes" id="UP000076761">
    <property type="component" value="Unassembled WGS sequence"/>
</dbReference>
<dbReference type="AlphaFoldDB" id="A0A165THF1"/>
<dbReference type="EMBL" id="KV425565">
    <property type="protein sequence ID" value="KZT26671.1"/>
    <property type="molecule type" value="Genomic_DNA"/>
</dbReference>
<keyword evidence="4" id="KW-1185">Reference proteome</keyword>